<dbReference type="EC" id="2.3.1.-" evidence="2"/>
<keyword evidence="3" id="KW-1185">Reference proteome</keyword>
<dbReference type="InterPro" id="IPR036291">
    <property type="entry name" value="NAD(P)-bd_dom_sf"/>
</dbReference>
<dbReference type="Gene3D" id="3.30.470.20">
    <property type="entry name" value="ATP-grasp fold, B domain"/>
    <property type="match status" value="1"/>
</dbReference>
<dbReference type="InterPro" id="IPR016181">
    <property type="entry name" value="Acyl_CoA_acyltransferase"/>
</dbReference>
<dbReference type="EMBL" id="JBITMB010000002">
    <property type="protein sequence ID" value="MFI7439983.1"/>
    <property type="molecule type" value="Genomic_DNA"/>
</dbReference>
<gene>
    <name evidence="2" type="ORF">ACIBP5_08495</name>
</gene>
<proteinExistence type="predicted"/>
<dbReference type="SMART" id="SM00881">
    <property type="entry name" value="CoA_binding"/>
    <property type="match status" value="1"/>
</dbReference>
<dbReference type="Pfam" id="PF13380">
    <property type="entry name" value="CoA_binding_2"/>
    <property type="match status" value="1"/>
</dbReference>
<dbReference type="Proteomes" id="UP001612928">
    <property type="component" value="Unassembled WGS sequence"/>
</dbReference>
<dbReference type="InterPro" id="IPR013815">
    <property type="entry name" value="ATP_grasp_subdomain_1"/>
</dbReference>
<dbReference type="InterPro" id="IPR003781">
    <property type="entry name" value="CoA-bd"/>
</dbReference>
<dbReference type="SUPFAM" id="SSF56059">
    <property type="entry name" value="Glutathione synthetase ATP-binding domain-like"/>
    <property type="match status" value="1"/>
</dbReference>
<sequence>MSDGYDVLLRDGGIAHVRPLRPTDREALHALVDRSSARSAYLRFFTGGRNTAHAYMDEITGAGYRGHALVATVRDELVAVAEYIPATGDEDGRDGDGRRDTADLAILLDDAVQGNGLGTLLLEHVAIDAAANGVRDLVADVLPENQTMIRVLRDLGLVTARHTGDGTVRVDLDSSPTPELQAVVEARDHVAGRASLTRVLAPRSVAVIGAGRDPDGVGHRVLRNLLDGGFAGPLHPVNPKADQVAGLTCYPAMAEVPGEVDLAVVAVPPEHVLEVARDCAAAHVAGLVVVTSGFAEAGRRDAEGELLRVCRSAGMRLVGPNCLGVVNTAARLNASFLPHAPARGRVALMSQSGAVGAALLERLDVSSFVSVGNKADVSGNDLLEFWEDDEDTDVIALYLESFGNPRKFARIARRVTTRKPVLLVKSGRSGAGDRAVRSHTAAAATPDVAVDALVRAAGVIRLDSVHELIDTARLLAAQPLPRGRRVAIVGNSGGPEAMAADACERHGLVVPGLPDGLVRARSAAAVGNPVDLTADALADEIGAAVATLAVADEVDAVLVVYTPPFGSGLAETRRAVAAATRDADKPVLACVTGHDGLIDGRVPSYAYPEQAVEALAQAVRYAEWRARSAGASAGVKTVAGGVPATVSTTAATALADTASATEVRAAAREIVRAELTARPGGGWLPPAAAGRLLACYGVDLVESAEVTGADAAAEAAARMGLPAVVKAIGPVHKSDVGGVRLGLGSPEEVRRAYEEMAERIGPEMTGATVQRMLPPGVEIIVGGVNYPAFGPLVMVGMGGVTAELLADQSFRVPPLTTDEAVEMIRELRCSPLLYGYRGAAPAAVPTLAEQVVRIGRLLEDLPEVAELDLNPVIVTTDAAVTVDVRIRVTPCDPQPSPLLRRLR</sequence>
<dbReference type="Gene3D" id="3.40.50.261">
    <property type="entry name" value="Succinyl-CoA synthetase domains"/>
    <property type="match status" value="2"/>
</dbReference>
<dbReference type="InterPro" id="IPR032875">
    <property type="entry name" value="Succ_CoA_lig_flav_dom"/>
</dbReference>
<dbReference type="Pfam" id="PF13549">
    <property type="entry name" value="ATP-grasp_5"/>
    <property type="match status" value="1"/>
</dbReference>
<name>A0ABW7ZZN9_9ACTN</name>
<dbReference type="PANTHER" id="PTHR42793:SF1">
    <property type="entry name" value="PEPTIDYL-LYSINE N-ACETYLTRANSFERASE PATZ"/>
    <property type="match status" value="1"/>
</dbReference>
<reference evidence="2 3" key="1">
    <citation type="submission" date="2024-10" db="EMBL/GenBank/DDBJ databases">
        <title>The Natural Products Discovery Center: Release of the First 8490 Sequenced Strains for Exploring Actinobacteria Biosynthetic Diversity.</title>
        <authorList>
            <person name="Kalkreuter E."/>
            <person name="Kautsar S.A."/>
            <person name="Yang D."/>
            <person name="Bader C.D."/>
            <person name="Teijaro C.N."/>
            <person name="Fluegel L."/>
            <person name="Davis C.M."/>
            <person name="Simpson J.R."/>
            <person name="Lauterbach L."/>
            <person name="Steele A.D."/>
            <person name="Gui C."/>
            <person name="Meng S."/>
            <person name="Li G."/>
            <person name="Viehrig K."/>
            <person name="Ye F."/>
            <person name="Su P."/>
            <person name="Kiefer A.F."/>
            <person name="Nichols A."/>
            <person name="Cepeda A.J."/>
            <person name="Yan W."/>
            <person name="Fan B."/>
            <person name="Jiang Y."/>
            <person name="Adhikari A."/>
            <person name="Zheng C.-J."/>
            <person name="Schuster L."/>
            <person name="Cowan T.M."/>
            <person name="Smanski M.J."/>
            <person name="Chevrette M.G."/>
            <person name="De Carvalho L.P.S."/>
            <person name="Shen B."/>
        </authorList>
    </citation>
    <scope>NUCLEOTIDE SEQUENCE [LARGE SCALE GENOMIC DNA]</scope>
    <source>
        <strain evidence="2 3">NPDC049503</strain>
    </source>
</reference>
<dbReference type="SUPFAM" id="SSF52210">
    <property type="entry name" value="Succinyl-CoA synthetase domains"/>
    <property type="match status" value="2"/>
</dbReference>
<dbReference type="InterPro" id="IPR000182">
    <property type="entry name" value="GNAT_dom"/>
</dbReference>
<feature type="domain" description="N-acetyltransferase" evidence="1">
    <location>
        <begin position="15"/>
        <end position="179"/>
    </location>
</feature>
<accession>A0ABW7ZZN9</accession>
<comment type="caution">
    <text evidence="2">The sequence shown here is derived from an EMBL/GenBank/DDBJ whole genome shotgun (WGS) entry which is preliminary data.</text>
</comment>
<dbReference type="SUPFAM" id="SSF55729">
    <property type="entry name" value="Acyl-CoA N-acyltransferases (Nat)"/>
    <property type="match status" value="1"/>
</dbReference>
<dbReference type="RefSeq" id="WP_397019675.1">
    <property type="nucleotide sequence ID" value="NZ_JBITMB010000002.1"/>
</dbReference>
<dbReference type="Gene3D" id="3.40.50.720">
    <property type="entry name" value="NAD(P)-binding Rossmann-like Domain"/>
    <property type="match status" value="1"/>
</dbReference>
<dbReference type="Pfam" id="PF13607">
    <property type="entry name" value="Succ_CoA_lig"/>
    <property type="match status" value="1"/>
</dbReference>
<evidence type="ECO:0000313" key="2">
    <source>
        <dbReference type="EMBL" id="MFI7439983.1"/>
    </source>
</evidence>
<dbReference type="PANTHER" id="PTHR42793">
    <property type="entry name" value="COA BINDING DOMAIN CONTAINING PROTEIN"/>
    <property type="match status" value="1"/>
</dbReference>
<dbReference type="PROSITE" id="PS51186">
    <property type="entry name" value="GNAT"/>
    <property type="match status" value="1"/>
</dbReference>
<dbReference type="SUPFAM" id="SSF51735">
    <property type="entry name" value="NAD(P)-binding Rossmann-fold domains"/>
    <property type="match status" value="1"/>
</dbReference>
<dbReference type="InterPro" id="IPR016102">
    <property type="entry name" value="Succinyl-CoA_synth-like"/>
</dbReference>
<evidence type="ECO:0000259" key="1">
    <source>
        <dbReference type="PROSITE" id="PS51186"/>
    </source>
</evidence>
<protein>
    <submittedName>
        <fullName evidence="2">GNAT family N-acetyltransferase</fullName>
        <ecNumber evidence="2">2.3.1.-</ecNumber>
    </submittedName>
</protein>
<organism evidence="2 3">
    <name type="scientific">Nonomuraea indica</name>
    <dbReference type="NCBI Taxonomy" id="1581193"/>
    <lineage>
        <taxon>Bacteria</taxon>
        <taxon>Bacillati</taxon>
        <taxon>Actinomycetota</taxon>
        <taxon>Actinomycetes</taxon>
        <taxon>Streptosporangiales</taxon>
        <taxon>Streptosporangiaceae</taxon>
        <taxon>Nonomuraea</taxon>
    </lineage>
</organism>
<keyword evidence="2" id="KW-0012">Acyltransferase</keyword>
<keyword evidence="2" id="KW-0808">Transferase</keyword>
<dbReference type="GO" id="GO:0016746">
    <property type="term" value="F:acyltransferase activity"/>
    <property type="evidence" value="ECO:0007669"/>
    <property type="project" value="UniProtKB-KW"/>
</dbReference>
<dbReference type="Gene3D" id="3.40.630.30">
    <property type="match status" value="1"/>
</dbReference>
<evidence type="ECO:0000313" key="3">
    <source>
        <dbReference type="Proteomes" id="UP001612928"/>
    </source>
</evidence>
<dbReference type="Gene3D" id="3.30.1490.20">
    <property type="entry name" value="ATP-grasp fold, A domain"/>
    <property type="match status" value="1"/>
</dbReference>
<dbReference type="Pfam" id="PF13302">
    <property type="entry name" value="Acetyltransf_3"/>
    <property type="match status" value="1"/>
</dbReference>